<evidence type="ECO:0000256" key="1">
    <source>
        <dbReference type="ARBA" id="ARBA00022448"/>
    </source>
</evidence>
<comment type="subcellular location">
    <subcellularLocation>
        <location evidence="7">Membrane</location>
        <topology evidence="7">Multi-pass membrane protein</topology>
    </subcellularLocation>
</comment>
<name>A0ABD3N420_9STRA</name>
<feature type="compositionally biased region" description="Basic residues" evidence="8">
    <location>
        <begin position="1"/>
        <end position="10"/>
    </location>
</feature>
<keyword evidence="11" id="KW-1185">Reference proteome</keyword>
<keyword evidence="4 7" id="KW-0630">Potassium</keyword>
<keyword evidence="9" id="KW-0472">Membrane</keyword>
<keyword evidence="5 7" id="KW-0406">Ion transport</keyword>
<feature type="region of interest" description="Disordered" evidence="8">
    <location>
        <begin position="1"/>
        <end position="20"/>
    </location>
</feature>
<proteinExistence type="inferred from homology"/>
<keyword evidence="2 7" id="KW-0633">Potassium transport</keyword>
<feature type="transmembrane region" description="Helical" evidence="9">
    <location>
        <begin position="197"/>
        <end position="220"/>
    </location>
</feature>
<keyword evidence="1 7" id="KW-0813">Transport</keyword>
<evidence type="ECO:0000256" key="2">
    <source>
        <dbReference type="ARBA" id="ARBA00022538"/>
    </source>
</evidence>
<dbReference type="PANTHER" id="PTHR11767:SF102">
    <property type="entry name" value="INWARDLY RECTIFYING POTASSIUM CHANNEL 1, ISOFORM F"/>
    <property type="match status" value="1"/>
</dbReference>
<evidence type="ECO:0000256" key="8">
    <source>
        <dbReference type="SAM" id="MobiDB-lite"/>
    </source>
</evidence>
<evidence type="ECO:0000256" key="5">
    <source>
        <dbReference type="ARBA" id="ARBA00023065"/>
    </source>
</evidence>
<dbReference type="Gene3D" id="2.60.40.1400">
    <property type="entry name" value="G protein-activated inward rectifier potassium channel 1"/>
    <property type="match status" value="1"/>
</dbReference>
<organism evidence="10 11">
    <name type="scientific">Discostella pseudostelligera</name>
    <dbReference type="NCBI Taxonomy" id="259834"/>
    <lineage>
        <taxon>Eukaryota</taxon>
        <taxon>Sar</taxon>
        <taxon>Stramenopiles</taxon>
        <taxon>Ochrophyta</taxon>
        <taxon>Bacillariophyta</taxon>
        <taxon>Coscinodiscophyceae</taxon>
        <taxon>Thalassiosirophycidae</taxon>
        <taxon>Stephanodiscales</taxon>
        <taxon>Stephanodiscaceae</taxon>
        <taxon>Discostella</taxon>
    </lineage>
</organism>
<dbReference type="GO" id="GO:0006813">
    <property type="term" value="P:potassium ion transport"/>
    <property type="evidence" value="ECO:0007669"/>
    <property type="project" value="UniProtKB-KW"/>
</dbReference>
<reference evidence="10 11" key="1">
    <citation type="submission" date="2024-10" db="EMBL/GenBank/DDBJ databases">
        <title>Updated reference genomes for cyclostephanoid diatoms.</title>
        <authorList>
            <person name="Roberts W.R."/>
            <person name="Alverson A.J."/>
        </authorList>
    </citation>
    <scope>NUCLEOTIDE SEQUENCE [LARGE SCALE GENOMIC DNA]</scope>
    <source>
        <strain evidence="10 11">AJA232-27</strain>
    </source>
</reference>
<evidence type="ECO:0000256" key="7">
    <source>
        <dbReference type="RuleBase" id="RU003822"/>
    </source>
</evidence>
<dbReference type="EMBL" id="JALLBG020000046">
    <property type="protein sequence ID" value="KAL3770063.1"/>
    <property type="molecule type" value="Genomic_DNA"/>
</dbReference>
<dbReference type="AlphaFoldDB" id="A0ABD3N420"/>
<dbReference type="InterPro" id="IPR016449">
    <property type="entry name" value="K_chnl_inward-rec_Kir"/>
</dbReference>
<evidence type="ECO:0008006" key="12">
    <source>
        <dbReference type="Google" id="ProtNLM"/>
    </source>
</evidence>
<comment type="caution">
    <text evidence="10">The sequence shown here is derived from an EMBL/GenBank/DDBJ whole genome shotgun (WGS) entry which is preliminary data.</text>
</comment>
<evidence type="ECO:0000256" key="9">
    <source>
        <dbReference type="SAM" id="Phobius"/>
    </source>
</evidence>
<evidence type="ECO:0000256" key="4">
    <source>
        <dbReference type="ARBA" id="ARBA00022958"/>
    </source>
</evidence>
<gene>
    <name evidence="10" type="ORF">ACHAWU_005890</name>
</gene>
<evidence type="ECO:0000313" key="10">
    <source>
        <dbReference type="EMBL" id="KAL3770063.1"/>
    </source>
</evidence>
<evidence type="ECO:0000256" key="6">
    <source>
        <dbReference type="ARBA" id="ARBA00023303"/>
    </source>
</evidence>
<keyword evidence="6 7" id="KW-0407">Ion channel</keyword>
<dbReference type="SUPFAM" id="SSF81296">
    <property type="entry name" value="E set domains"/>
    <property type="match status" value="1"/>
</dbReference>
<comment type="similarity">
    <text evidence="7">Belongs to the inward rectifier-type potassium channel (TC 1.A.2.1) family.</text>
</comment>
<dbReference type="InterPro" id="IPR014756">
    <property type="entry name" value="Ig_E-set"/>
</dbReference>
<dbReference type="Proteomes" id="UP001530293">
    <property type="component" value="Unassembled WGS sequence"/>
</dbReference>
<dbReference type="GO" id="GO:0034220">
    <property type="term" value="P:monoatomic ion transmembrane transport"/>
    <property type="evidence" value="ECO:0007669"/>
    <property type="project" value="UniProtKB-KW"/>
</dbReference>
<feature type="compositionally biased region" description="Polar residues" evidence="8">
    <location>
        <begin position="76"/>
        <end position="92"/>
    </location>
</feature>
<feature type="region of interest" description="Disordered" evidence="8">
    <location>
        <begin position="71"/>
        <end position="118"/>
    </location>
</feature>
<keyword evidence="7 9" id="KW-0812">Transmembrane</keyword>
<dbReference type="Gene3D" id="1.10.287.70">
    <property type="match status" value="1"/>
</dbReference>
<accession>A0ABD3N420</accession>
<feature type="region of interest" description="Disordered" evidence="8">
    <location>
        <begin position="598"/>
        <end position="619"/>
    </location>
</feature>
<dbReference type="InterPro" id="IPR013518">
    <property type="entry name" value="K_chnl_inward-rec_Kir_cyto"/>
</dbReference>
<dbReference type="GO" id="GO:0034702">
    <property type="term" value="C:monoatomic ion channel complex"/>
    <property type="evidence" value="ECO:0007669"/>
    <property type="project" value="UniProtKB-KW"/>
</dbReference>
<protein>
    <recommendedName>
        <fullName evidence="12">Inward rectifier potassium channel C-terminal domain-containing protein</fullName>
    </recommendedName>
</protein>
<sequence>MARKRQRRRPPPATAENYQGHHTCLANGGVQIRRIGAHDEGLLCTHRVIERRGGARHRGFFSKLFCRTPHHRSHAPENNVSSVNGTLKSGTLNPVREDDDDNNNMHTPMRGNLNALPKPSSRHNDMMPMPMQSDTLQGFKSFYGDHQRQYTILSKKKYGSKILNWFDEHHMNIMDFCCHNIQVDSNVYRPSTFLYRYILWTFSASYTSVTLTFLLIYVTVNLVFGGLLYVAGTAEPYCITASGEQFGANPQTKFSDAFALSWTTFTTVGYGMTYTSTSNNLGDTLPHECTWTVFLCTSEAFLGLLFAGMCAAILYGKVNRTQSHANIMFSNAVCIQYEEEEDEIEDDDEGSDPPLFSIDDDVAAAVAKDEENQVKEDSKFVDQYNGCPILKFQVVNELANQEGGELVDCFMKAVGVKFKGRDGNVTEHQYVRVNLVDYEHPFLSRIWHGVHILDASSPLLTDAARERIRENSGSWPSKWFDPEIIRSKLDFHDLNVMVTGLSNISAVTVHAYKRYKIGDVLIGFNFAPIVFRDIDTGNLEVDLSMSNDVREQAGMRGENLSFRQTVRRTKQLSTTIQIMKSFSEYEYGGSPSSCGNGLGNDRANFSGDDENHHVVATGK</sequence>
<dbReference type="SUPFAM" id="SSF81324">
    <property type="entry name" value="Voltage-gated potassium channels"/>
    <property type="match status" value="1"/>
</dbReference>
<keyword evidence="9" id="KW-1133">Transmembrane helix</keyword>
<keyword evidence="3 7" id="KW-0851">Voltage-gated channel</keyword>
<evidence type="ECO:0000313" key="11">
    <source>
        <dbReference type="Proteomes" id="UP001530293"/>
    </source>
</evidence>
<dbReference type="PANTHER" id="PTHR11767">
    <property type="entry name" value="INWARD RECTIFIER POTASSIUM CHANNEL"/>
    <property type="match status" value="1"/>
</dbReference>
<evidence type="ECO:0000256" key="3">
    <source>
        <dbReference type="ARBA" id="ARBA00022882"/>
    </source>
</evidence>